<evidence type="ECO:0000256" key="14">
    <source>
        <dbReference type="PIRSR" id="PIRSR001365-1"/>
    </source>
</evidence>
<dbReference type="HAMAP" id="MF_00418">
    <property type="entry name" value="DapA"/>
    <property type="match status" value="1"/>
</dbReference>
<evidence type="ECO:0000256" key="4">
    <source>
        <dbReference type="ARBA" id="ARBA00012086"/>
    </source>
</evidence>
<evidence type="ECO:0000256" key="11">
    <source>
        <dbReference type="ARBA" id="ARBA00047836"/>
    </source>
</evidence>
<comment type="subunit">
    <text evidence="12">Homotetramer; dimer of dimers.</text>
</comment>
<dbReference type="PROSITE" id="PS00666">
    <property type="entry name" value="DHDPS_2"/>
    <property type="match status" value="1"/>
</dbReference>
<dbReference type="OrthoDB" id="9782828at2"/>
<dbReference type="AlphaFoldDB" id="A0A327RNC6"/>
<feature type="site" description="Part of a proton relay during catalysis" evidence="12">
    <location>
        <position position="47"/>
    </location>
</feature>
<dbReference type="SUPFAM" id="SSF51569">
    <property type="entry name" value="Aldolase"/>
    <property type="match status" value="1"/>
</dbReference>
<evidence type="ECO:0000256" key="10">
    <source>
        <dbReference type="ARBA" id="ARBA00023270"/>
    </source>
</evidence>
<feature type="binding site" evidence="12 15">
    <location>
        <position position="207"/>
    </location>
    <ligand>
        <name>pyruvate</name>
        <dbReference type="ChEBI" id="CHEBI:15361"/>
    </ligand>
</feature>
<comment type="caution">
    <text evidence="12">Was originally thought to be a dihydrodipicolinate synthase (DHDPS), catalyzing the condensation of (S)-aspartate-beta-semialdehyde [(S)-ASA] and pyruvate to dihydrodipicolinate (DHDP). However, it was shown in E.coli that the product of the enzymatic reaction is not dihydrodipicolinate but in fact (4S)-4-hydroxy-2,3,4,5-tetrahydro-(2S)-dipicolinic acid (HTPA), and that the consecutive dehydration reaction leading to DHDP is not spontaneous but catalyzed by DapB.</text>
</comment>
<comment type="pathway">
    <text evidence="2 12">Amino-acid biosynthesis; L-lysine biosynthesis via DAP pathway; (S)-tetrahydrodipicolinate from L-aspartate: step 3/4.</text>
</comment>
<organism evidence="16 17">
    <name type="scientific">Olleya aquimaris</name>
    <dbReference type="NCBI Taxonomy" id="639310"/>
    <lineage>
        <taxon>Bacteria</taxon>
        <taxon>Pseudomonadati</taxon>
        <taxon>Bacteroidota</taxon>
        <taxon>Flavobacteriia</taxon>
        <taxon>Flavobacteriales</taxon>
        <taxon>Flavobacteriaceae</taxon>
    </lineage>
</organism>
<gene>
    <name evidence="12" type="primary">dapA</name>
    <name evidence="16" type="ORF">LY08_00893</name>
</gene>
<sequence>MNNPFLGTGIAIVTPFKADLTVDFQALENIVEYNINNGIDYIVISGTTGESVTVTKQEKKEITNVIIKVNNGRLPLVLGIGGNNTAAVIEEIKTTDLSGFAGILSVSPYYSKPTQEGLYQHFKAIAEVCPIPIILYNVPGRTSKNMLPETTLRLARDFKNVVAVKEAGNNIAQYLELLRDKPEDFSVISGDDDLALGVVLAGGAGVISVIGQGLPKAFSTMINLGLEGKAKEAYALHFKMMDIINLIFEENNPAGIKAVLNHLGLCDKTVRLPLVTATDQLQTKIDNFMANFSKS</sequence>
<dbReference type="PANTHER" id="PTHR12128:SF66">
    <property type="entry name" value="4-HYDROXY-2-OXOGLUTARATE ALDOLASE, MITOCHONDRIAL"/>
    <property type="match status" value="1"/>
</dbReference>
<evidence type="ECO:0000256" key="5">
    <source>
        <dbReference type="ARBA" id="ARBA00022490"/>
    </source>
</evidence>
<dbReference type="InterPro" id="IPR013785">
    <property type="entry name" value="Aldolase_TIM"/>
</dbReference>
<dbReference type="GO" id="GO:0009089">
    <property type="term" value="P:lysine biosynthetic process via diaminopimelate"/>
    <property type="evidence" value="ECO:0007669"/>
    <property type="project" value="UniProtKB-UniRule"/>
</dbReference>
<name>A0A327RNC6_9FLAO</name>
<dbReference type="InterPro" id="IPR020625">
    <property type="entry name" value="Schiff_base-form_aldolases_AS"/>
</dbReference>
<protein>
    <recommendedName>
        <fullName evidence="4 12">4-hydroxy-tetrahydrodipicolinate synthase</fullName>
        <shortName evidence="12">HTPA synthase</shortName>
        <ecNumber evidence="4 12">4.3.3.7</ecNumber>
    </recommendedName>
</protein>
<evidence type="ECO:0000256" key="6">
    <source>
        <dbReference type="ARBA" id="ARBA00022605"/>
    </source>
</evidence>
<dbReference type="EMBL" id="QLLO01000002">
    <property type="protein sequence ID" value="RAJ17114.1"/>
    <property type="molecule type" value="Genomic_DNA"/>
</dbReference>
<keyword evidence="17" id="KW-1185">Reference proteome</keyword>
<dbReference type="NCBIfam" id="TIGR00674">
    <property type="entry name" value="dapA"/>
    <property type="match status" value="1"/>
</dbReference>
<comment type="catalytic activity">
    <reaction evidence="11 12">
        <text>L-aspartate 4-semialdehyde + pyruvate = (2S,4S)-4-hydroxy-2,3,4,5-tetrahydrodipicolinate + H2O + H(+)</text>
        <dbReference type="Rhea" id="RHEA:34171"/>
        <dbReference type="ChEBI" id="CHEBI:15361"/>
        <dbReference type="ChEBI" id="CHEBI:15377"/>
        <dbReference type="ChEBI" id="CHEBI:15378"/>
        <dbReference type="ChEBI" id="CHEBI:67139"/>
        <dbReference type="ChEBI" id="CHEBI:537519"/>
        <dbReference type="EC" id="4.3.3.7"/>
    </reaction>
</comment>
<dbReference type="InterPro" id="IPR005263">
    <property type="entry name" value="DapA"/>
</dbReference>
<reference evidence="16 17" key="1">
    <citation type="submission" date="2018-06" db="EMBL/GenBank/DDBJ databases">
        <title>Genomic Encyclopedia of Archaeal and Bacterial Type Strains, Phase II (KMG-II): from individual species to whole genera.</title>
        <authorList>
            <person name="Goeker M."/>
        </authorList>
    </citation>
    <scope>NUCLEOTIDE SEQUENCE [LARGE SCALE GENOMIC DNA]</scope>
    <source>
        <strain evidence="16 17">DSM 24464</strain>
    </source>
</reference>
<dbReference type="UniPathway" id="UPA00034">
    <property type="reaction ID" value="UER00017"/>
</dbReference>
<evidence type="ECO:0000256" key="2">
    <source>
        <dbReference type="ARBA" id="ARBA00005120"/>
    </source>
</evidence>
<dbReference type="EC" id="4.3.3.7" evidence="4 12"/>
<comment type="subcellular location">
    <subcellularLocation>
        <location evidence="12">Cytoplasm</location>
    </subcellularLocation>
</comment>
<dbReference type="PIRSF" id="PIRSF001365">
    <property type="entry name" value="DHDPS"/>
    <property type="match status" value="1"/>
</dbReference>
<evidence type="ECO:0000256" key="9">
    <source>
        <dbReference type="ARBA" id="ARBA00023239"/>
    </source>
</evidence>
<dbReference type="GO" id="GO:0019877">
    <property type="term" value="P:diaminopimelate biosynthetic process"/>
    <property type="evidence" value="ECO:0007669"/>
    <property type="project" value="UniProtKB-UniRule"/>
</dbReference>
<keyword evidence="10 12" id="KW-0704">Schiff base</keyword>
<feature type="active site" description="Schiff-base intermediate with substrate" evidence="12 14">
    <location>
        <position position="165"/>
    </location>
</feature>
<feature type="site" description="Part of a proton relay during catalysis" evidence="12">
    <location>
        <position position="110"/>
    </location>
</feature>
<proteinExistence type="inferred from homology"/>
<comment type="function">
    <text evidence="1 12">Catalyzes the condensation of (S)-aspartate-beta-semialdehyde [(S)-ASA] and pyruvate to 4-hydroxy-tetrahydrodipicolinate (HTPA).</text>
</comment>
<accession>A0A327RNC6</accession>
<comment type="caution">
    <text evidence="16">The sequence shown here is derived from an EMBL/GenBank/DDBJ whole genome shotgun (WGS) entry which is preliminary data.</text>
</comment>
<keyword evidence="8 12" id="KW-0457">Lysine biosynthesis</keyword>
<evidence type="ECO:0000256" key="3">
    <source>
        <dbReference type="ARBA" id="ARBA00007592"/>
    </source>
</evidence>
<evidence type="ECO:0000313" key="16">
    <source>
        <dbReference type="EMBL" id="RAJ17114.1"/>
    </source>
</evidence>
<dbReference type="RefSeq" id="WP_111659221.1">
    <property type="nucleotide sequence ID" value="NZ_QLLO01000002.1"/>
</dbReference>
<dbReference type="GO" id="GO:0008840">
    <property type="term" value="F:4-hydroxy-tetrahydrodipicolinate synthase activity"/>
    <property type="evidence" value="ECO:0007669"/>
    <property type="project" value="UniProtKB-UniRule"/>
</dbReference>
<dbReference type="GO" id="GO:0005829">
    <property type="term" value="C:cytosol"/>
    <property type="evidence" value="ECO:0007669"/>
    <property type="project" value="TreeGrafter"/>
</dbReference>
<keyword evidence="9 12" id="KW-0456">Lyase</keyword>
<evidence type="ECO:0000256" key="12">
    <source>
        <dbReference type="HAMAP-Rule" id="MF_00418"/>
    </source>
</evidence>
<evidence type="ECO:0000313" key="17">
    <source>
        <dbReference type="Proteomes" id="UP000248703"/>
    </source>
</evidence>
<dbReference type="InterPro" id="IPR002220">
    <property type="entry name" value="DapA-like"/>
</dbReference>
<dbReference type="SMART" id="SM01130">
    <property type="entry name" value="DHDPS"/>
    <property type="match status" value="1"/>
</dbReference>
<feature type="active site" description="Proton donor/acceptor" evidence="12 14">
    <location>
        <position position="136"/>
    </location>
</feature>
<keyword evidence="6 12" id="KW-0028">Amino-acid biosynthesis</keyword>
<evidence type="ECO:0000256" key="15">
    <source>
        <dbReference type="PIRSR" id="PIRSR001365-2"/>
    </source>
</evidence>
<dbReference type="Gene3D" id="3.20.20.70">
    <property type="entry name" value="Aldolase class I"/>
    <property type="match status" value="1"/>
</dbReference>
<dbReference type="Proteomes" id="UP000248703">
    <property type="component" value="Unassembled WGS sequence"/>
</dbReference>
<evidence type="ECO:0000256" key="8">
    <source>
        <dbReference type="ARBA" id="ARBA00023154"/>
    </source>
</evidence>
<feature type="binding site" evidence="12 15">
    <location>
        <position position="48"/>
    </location>
    <ligand>
        <name>pyruvate</name>
        <dbReference type="ChEBI" id="CHEBI:15361"/>
    </ligand>
</feature>
<dbReference type="PANTHER" id="PTHR12128">
    <property type="entry name" value="DIHYDRODIPICOLINATE SYNTHASE"/>
    <property type="match status" value="1"/>
</dbReference>
<dbReference type="PRINTS" id="PR00146">
    <property type="entry name" value="DHPICSNTHASE"/>
</dbReference>
<evidence type="ECO:0000256" key="7">
    <source>
        <dbReference type="ARBA" id="ARBA00022915"/>
    </source>
</evidence>
<dbReference type="CDD" id="cd00950">
    <property type="entry name" value="DHDPS"/>
    <property type="match status" value="1"/>
</dbReference>
<dbReference type="Pfam" id="PF00701">
    <property type="entry name" value="DHDPS"/>
    <property type="match status" value="1"/>
</dbReference>
<evidence type="ECO:0000256" key="13">
    <source>
        <dbReference type="PIRNR" id="PIRNR001365"/>
    </source>
</evidence>
<evidence type="ECO:0000256" key="1">
    <source>
        <dbReference type="ARBA" id="ARBA00003294"/>
    </source>
</evidence>
<keyword evidence="5 12" id="KW-0963">Cytoplasm</keyword>
<keyword evidence="7 12" id="KW-0220">Diaminopimelate biosynthesis</keyword>
<comment type="similarity">
    <text evidence="3 12 13">Belongs to the DapA family.</text>
</comment>